<dbReference type="InterPro" id="IPR003406">
    <property type="entry name" value="Glyco_trans_14"/>
</dbReference>
<reference evidence="16 17" key="3">
    <citation type="journal article" name="Genome Announc.">
        <title>Improved Draft Genome Sequence of Clostridium pasteurianum Strain ATCC 6013 (DSM 525) Using a Hybrid Next-Generation Sequencing Approach.</title>
        <authorList>
            <person name="Pyne M.E."/>
            <person name="Utturkar S."/>
            <person name="Brown S.D."/>
            <person name="Moo-Young M."/>
            <person name="Chung D.A."/>
            <person name="Chou C.P."/>
        </authorList>
    </citation>
    <scope>NUCLEOTIDE SEQUENCE [LARGE SCALE GENOMIC DNA]</scope>
    <source>
        <strain evidence="16 17">ATCC 6013</strain>
    </source>
</reference>
<gene>
    <name evidence="15" type="ORF">CLPA_c06710</name>
    <name evidence="16" type="ORF">CP6013_02479</name>
</gene>
<evidence type="ECO:0000313" key="18">
    <source>
        <dbReference type="Proteomes" id="UP000030905"/>
    </source>
</evidence>
<evidence type="ECO:0000256" key="9">
    <source>
        <dbReference type="ARBA" id="ARBA00022989"/>
    </source>
</evidence>
<keyword evidence="6" id="KW-0479">Metal-binding</keyword>
<keyword evidence="18" id="KW-1185">Reference proteome</keyword>
<evidence type="ECO:0000256" key="14">
    <source>
        <dbReference type="ARBA" id="ARBA00042865"/>
    </source>
</evidence>
<keyword evidence="4 15" id="KW-0808">Transferase</keyword>
<dbReference type="Proteomes" id="UP000030905">
    <property type="component" value="Chromosome"/>
</dbReference>
<dbReference type="Pfam" id="PF02485">
    <property type="entry name" value="Branch"/>
    <property type="match status" value="1"/>
</dbReference>
<keyword evidence="10" id="KW-0333">Golgi apparatus</keyword>
<evidence type="ECO:0000256" key="4">
    <source>
        <dbReference type="ARBA" id="ARBA00022679"/>
    </source>
</evidence>
<organism evidence="15 18">
    <name type="scientific">Clostridium pasteurianum DSM 525 = ATCC 6013</name>
    <dbReference type="NCBI Taxonomy" id="1262449"/>
    <lineage>
        <taxon>Bacteria</taxon>
        <taxon>Bacillati</taxon>
        <taxon>Bacillota</taxon>
        <taxon>Clostridia</taxon>
        <taxon>Eubacteriales</taxon>
        <taxon>Clostridiaceae</taxon>
        <taxon>Clostridium</taxon>
    </lineage>
</organism>
<sequence>MDNFRMAYAIQCHKNPEQLNNLVDKISDKDVDIFIHVDKKSSIINFIEKKDNIYFTDKRFKVKWGHSSQFFATVELLKKIHKTGSYDYIHFISGQDYPIKCRDEIKSFFKENYGKQFIQYRPLPNDWPYNGMSRVLVHYPHFLFANEFTRKIMYKYEKLVMKITAFQRNIESLPQLYGGSCWFSITGDCMKYILEFLHKNPDYIKFFQNTHCGDEIFFQTILVNSKYRQHLFNDNMRYIDWSNGGASPKVLLEEDFQKLQNSHKLYARKLDYNMDSNLFEKLNEIV</sequence>
<keyword evidence="12" id="KW-1015">Disulfide bond</keyword>
<proteinExistence type="predicted"/>
<keyword evidence="3" id="KW-0328">Glycosyltransferase</keyword>
<keyword evidence="9" id="KW-1133">Transmembrane helix</keyword>
<dbReference type="EMBL" id="JPGY02000001">
    <property type="protein sequence ID" value="KRU13231.1"/>
    <property type="molecule type" value="Genomic_DNA"/>
</dbReference>
<evidence type="ECO:0000256" key="6">
    <source>
        <dbReference type="ARBA" id="ARBA00022723"/>
    </source>
</evidence>
<keyword evidence="11" id="KW-0472">Membrane</keyword>
<dbReference type="InterPro" id="IPR043538">
    <property type="entry name" value="XYLT"/>
</dbReference>
<evidence type="ECO:0000256" key="5">
    <source>
        <dbReference type="ARBA" id="ARBA00022692"/>
    </source>
</evidence>
<dbReference type="Proteomes" id="UP000028042">
    <property type="component" value="Unassembled WGS sequence"/>
</dbReference>
<evidence type="ECO:0000256" key="2">
    <source>
        <dbReference type="ARBA" id="ARBA00004648"/>
    </source>
</evidence>
<keyword evidence="7" id="KW-0256">Endoplasmic reticulum</keyword>
<accession>A0A0H3IZ20</accession>
<dbReference type="GO" id="GO:0050650">
    <property type="term" value="P:chondroitin sulfate proteoglycan biosynthetic process"/>
    <property type="evidence" value="ECO:0007669"/>
    <property type="project" value="TreeGrafter"/>
</dbReference>
<reference evidence="16" key="2">
    <citation type="submission" date="2015-10" db="EMBL/GenBank/DDBJ databases">
        <title>Improved Draft Genome Sequence of Clostridium pasteurianum Strain ATCC 6013 (DSM 525) Using a Hybrid Next-Generation Sequencing Approach.</title>
        <authorList>
            <person name="Pyne M.E."/>
            <person name="Utturkar S.M."/>
            <person name="Brown S.D."/>
            <person name="Moo-Young M."/>
            <person name="Chung D.A."/>
            <person name="Chou P.C."/>
        </authorList>
    </citation>
    <scope>NUCLEOTIDE SEQUENCE</scope>
    <source>
        <strain evidence="16">ATCC 6013</strain>
    </source>
</reference>
<dbReference type="GO" id="GO:0046872">
    <property type="term" value="F:metal ion binding"/>
    <property type="evidence" value="ECO:0007669"/>
    <property type="project" value="UniProtKB-KW"/>
</dbReference>
<reference evidence="15 18" key="1">
    <citation type="journal article" date="2015" name="Genome Announc.">
        <title>Complete Genome Sequence of the Nitrogen-Fixing and Solvent-Producing Clostridium pasteurianum DSM 525.</title>
        <authorList>
            <person name="Poehlein A."/>
            <person name="Grosse-Honebrink A."/>
            <person name="Zhang Y."/>
            <person name="Minton N.P."/>
            <person name="Daniel R."/>
        </authorList>
    </citation>
    <scope>NUCLEOTIDE SEQUENCE [LARGE SCALE GENOMIC DNA]</scope>
    <source>
        <strain evidence="15">DSM 525</strain>
        <strain evidence="18">DSM 525 / ATCC 6013</strain>
    </source>
</reference>
<dbReference type="GO" id="GO:0015012">
    <property type="term" value="P:heparan sulfate proteoglycan biosynthetic process"/>
    <property type="evidence" value="ECO:0007669"/>
    <property type="project" value="TreeGrafter"/>
</dbReference>
<evidence type="ECO:0000256" key="8">
    <source>
        <dbReference type="ARBA" id="ARBA00022968"/>
    </source>
</evidence>
<evidence type="ECO:0000256" key="12">
    <source>
        <dbReference type="ARBA" id="ARBA00023157"/>
    </source>
</evidence>
<dbReference type="RefSeq" id="WP_004455516.1">
    <property type="nucleotide sequence ID" value="NZ_ANZB01000010.1"/>
</dbReference>
<evidence type="ECO:0000256" key="7">
    <source>
        <dbReference type="ARBA" id="ARBA00022824"/>
    </source>
</evidence>
<dbReference type="AlphaFoldDB" id="A0A0H3IZ20"/>
<dbReference type="GO" id="GO:0030158">
    <property type="term" value="F:protein xylosyltransferase activity"/>
    <property type="evidence" value="ECO:0007669"/>
    <property type="project" value="InterPro"/>
</dbReference>
<evidence type="ECO:0000313" key="16">
    <source>
        <dbReference type="EMBL" id="KRU13231.1"/>
    </source>
</evidence>
<keyword evidence="5" id="KW-0812">Transmembrane</keyword>
<dbReference type="GO" id="GO:0016020">
    <property type="term" value="C:membrane"/>
    <property type="evidence" value="ECO:0007669"/>
    <property type="project" value="InterPro"/>
</dbReference>
<keyword evidence="13" id="KW-0325">Glycoprotein</keyword>
<dbReference type="EMBL" id="CP009268">
    <property type="protein sequence ID" value="AJA50759.1"/>
    <property type="molecule type" value="Genomic_DNA"/>
</dbReference>
<evidence type="ECO:0000313" key="15">
    <source>
        <dbReference type="EMBL" id="AJA50759.1"/>
    </source>
</evidence>
<evidence type="ECO:0000256" key="1">
    <source>
        <dbReference type="ARBA" id="ARBA00004323"/>
    </source>
</evidence>
<dbReference type="GeneID" id="93072889"/>
<evidence type="ECO:0000256" key="11">
    <source>
        <dbReference type="ARBA" id="ARBA00023136"/>
    </source>
</evidence>
<dbReference type="KEGG" id="cpat:CLPA_c06710"/>
<dbReference type="PANTHER" id="PTHR46025">
    <property type="entry name" value="XYLOSYLTRANSFERASE OXT"/>
    <property type="match status" value="1"/>
</dbReference>
<dbReference type="KEGG" id="cpae:CPAST_c06710"/>
<dbReference type="PANTHER" id="PTHR46025:SF3">
    <property type="entry name" value="XYLOSYLTRANSFERASE OXT"/>
    <property type="match status" value="1"/>
</dbReference>
<evidence type="ECO:0000313" key="17">
    <source>
        <dbReference type="Proteomes" id="UP000028042"/>
    </source>
</evidence>
<name>A0A0H3IZ20_CLOPA</name>
<evidence type="ECO:0000256" key="13">
    <source>
        <dbReference type="ARBA" id="ARBA00023180"/>
    </source>
</evidence>
<keyword evidence="8" id="KW-0735">Signal-anchor</keyword>
<comment type="subcellular location">
    <subcellularLocation>
        <location evidence="2">Endoplasmic reticulum membrane</location>
        <topology evidence="2">Single-pass type II membrane protein</topology>
    </subcellularLocation>
    <subcellularLocation>
        <location evidence="1">Golgi apparatus membrane</location>
        <topology evidence="1">Single-pass type II membrane protein</topology>
    </subcellularLocation>
</comment>
<protein>
    <recommendedName>
        <fullName evidence="14">Peptide O-xylosyltransferase</fullName>
    </recommendedName>
</protein>
<dbReference type="PATRIC" id="fig|1262449.3.peg.2903"/>
<dbReference type="eggNOG" id="COG0463">
    <property type="taxonomic scope" value="Bacteria"/>
</dbReference>
<evidence type="ECO:0000256" key="3">
    <source>
        <dbReference type="ARBA" id="ARBA00022676"/>
    </source>
</evidence>
<evidence type="ECO:0000256" key="10">
    <source>
        <dbReference type="ARBA" id="ARBA00023034"/>
    </source>
</evidence>